<reference evidence="1" key="1">
    <citation type="submission" date="2020-05" db="EMBL/GenBank/DDBJ databases">
        <authorList>
            <person name="Chiriac C."/>
            <person name="Salcher M."/>
            <person name="Ghai R."/>
            <person name="Kavagutti S V."/>
        </authorList>
    </citation>
    <scope>NUCLEOTIDE SEQUENCE</scope>
</reference>
<organism evidence="1">
    <name type="scientific">uncultured Caudovirales phage</name>
    <dbReference type="NCBI Taxonomy" id="2100421"/>
    <lineage>
        <taxon>Viruses</taxon>
        <taxon>Duplodnaviria</taxon>
        <taxon>Heunggongvirae</taxon>
        <taxon>Uroviricota</taxon>
        <taxon>Caudoviricetes</taxon>
        <taxon>Peduoviridae</taxon>
        <taxon>Maltschvirus</taxon>
        <taxon>Maltschvirus maltsch</taxon>
    </lineage>
</organism>
<dbReference type="EMBL" id="LR798316">
    <property type="protein sequence ID" value="CAB5223366.1"/>
    <property type="molecule type" value="Genomic_DNA"/>
</dbReference>
<sequence>MALSIVQTPATASLAQSPIIFSINESTTATVLQDGFQYICDLYYWQGAINNSGSAGDYTLAKYPNTSLNGIFDLNRILNSTLTDLAQANQSNVVYFAADFYTQYLTGSVYVTGSHLKSQTYKALDGYGIFQEPIGQPIYDKTPHWPLMTDGPATQSAFITNEGTSGIYTGTTGGGTQPTQVFYRSSTGATATYNVSGNTTTSGQIAQYPIGPAQSGFPLSTIGMEWFSVEPTDGFITVGQSIRYNIVCEQKYPNIRIKWKNRYGQFDWFNFNMVNRQGFNTVRKTYQPQLGSWQAATLSYNNYDSSTLNYISDSSQTLSVQTDWVSEDYNNIFKELLVTDEAYWIYDEATGDLRPITISTDSITFKTGVNDKVIQYGFDFNWGQDYKLII</sequence>
<accession>A0A6J7WZD0</accession>
<name>A0A6J7WZD0_9CAUD</name>
<protein>
    <submittedName>
        <fullName evidence="1">Uncharacterized protein</fullName>
    </submittedName>
</protein>
<proteinExistence type="predicted"/>
<evidence type="ECO:0000313" key="1">
    <source>
        <dbReference type="EMBL" id="CAB5223366.1"/>
    </source>
</evidence>
<gene>
    <name evidence="1" type="ORF">UFOVP385_36</name>
</gene>